<sequence length="71" mass="7266">MKVMLAETSAVATTAAPIQPGPRGVADPAPALPASAPEAELFLIHRISGMADAGPQQCGEINTNRAEMLPD</sequence>
<feature type="region of interest" description="Disordered" evidence="1">
    <location>
        <begin position="1"/>
        <end position="32"/>
    </location>
</feature>
<organism evidence="2 3">
    <name type="scientific">Methylobacterium haplocladii</name>
    <dbReference type="NCBI Taxonomy" id="1176176"/>
    <lineage>
        <taxon>Bacteria</taxon>
        <taxon>Pseudomonadati</taxon>
        <taxon>Pseudomonadota</taxon>
        <taxon>Alphaproteobacteria</taxon>
        <taxon>Hyphomicrobiales</taxon>
        <taxon>Methylobacteriaceae</taxon>
        <taxon>Methylobacterium</taxon>
    </lineage>
</organism>
<evidence type="ECO:0000313" key="2">
    <source>
        <dbReference type="EMBL" id="GEP00961.1"/>
    </source>
</evidence>
<protein>
    <submittedName>
        <fullName evidence="2">Uncharacterized protein</fullName>
    </submittedName>
</protein>
<dbReference type="Proteomes" id="UP000321258">
    <property type="component" value="Unassembled WGS sequence"/>
</dbReference>
<name>A0A512ITD9_9HYPH</name>
<proteinExistence type="predicted"/>
<keyword evidence="3" id="KW-1185">Reference proteome</keyword>
<gene>
    <name evidence="2" type="ORF">MHA02_33480</name>
</gene>
<dbReference type="RefSeq" id="WP_238180391.1">
    <property type="nucleotide sequence ID" value="NZ_BJZT01000037.1"/>
</dbReference>
<evidence type="ECO:0000256" key="1">
    <source>
        <dbReference type="SAM" id="MobiDB-lite"/>
    </source>
</evidence>
<comment type="caution">
    <text evidence="2">The sequence shown here is derived from an EMBL/GenBank/DDBJ whole genome shotgun (WGS) entry which is preliminary data.</text>
</comment>
<evidence type="ECO:0000313" key="3">
    <source>
        <dbReference type="Proteomes" id="UP000321258"/>
    </source>
</evidence>
<accession>A0A512ITD9</accession>
<reference evidence="2 3" key="1">
    <citation type="submission" date="2019-07" db="EMBL/GenBank/DDBJ databases">
        <title>Whole genome shotgun sequence of Methylobacterium haplocladii NBRC 107714.</title>
        <authorList>
            <person name="Hosoyama A."/>
            <person name="Uohara A."/>
            <person name="Ohji S."/>
            <person name="Ichikawa N."/>
        </authorList>
    </citation>
    <scope>NUCLEOTIDE SEQUENCE [LARGE SCALE GENOMIC DNA]</scope>
    <source>
        <strain evidence="2 3">NBRC 107714</strain>
    </source>
</reference>
<dbReference type="EMBL" id="BJZT01000037">
    <property type="protein sequence ID" value="GEP00961.1"/>
    <property type="molecule type" value="Genomic_DNA"/>
</dbReference>
<dbReference type="AlphaFoldDB" id="A0A512ITD9"/>